<dbReference type="Pfam" id="PF04770">
    <property type="entry name" value="ZF-HD_dimer"/>
    <property type="match status" value="1"/>
</dbReference>
<dbReference type="Proteomes" id="UP001372338">
    <property type="component" value="Unassembled WGS sequence"/>
</dbReference>
<organism evidence="12 13">
    <name type="scientific">Crotalaria pallida</name>
    <name type="common">Smooth rattlebox</name>
    <name type="synonym">Crotalaria striata</name>
    <dbReference type="NCBI Taxonomy" id="3830"/>
    <lineage>
        <taxon>Eukaryota</taxon>
        <taxon>Viridiplantae</taxon>
        <taxon>Streptophyta</taxon>
        <taxon>Embryophyta</taxon>
        <taxon>Tracheophyta</taxon>
        <taxon>Spermatophyta</taxon>
        <taxon>Magnoliopsida</taxon>
        <taxon>eudicotyledons</taxon>
        <taxon>Gunneridae</taxon>
        <taxon>Pentapetalae</taxon>
        <taxon>rosids</taxon>
        <taxon>fabids</taxon>
        <taxon>Fabales</taxon>
        <taxon>Fabaceae</taxon>
        <taxon>Papilionoideae</taxon>
        <taxon>50 kb inversion clade</taxon>
        <taxon>genistoids sensu lato</taxon>
        <taxon>core genistoids</taxon>
        <taxon>Crotalarieae</taxon>
        <taxon>Crotalaria</taxon>
    </lineage>
</organism>
<evidence type="ECO:0000256" key="6">
    <source>
        <dbReference type="ARBA" id="ARBA00023125"/>
    </source>
</evidence>
<keyword evidence="5" id="KW-0805">Transcription regulation</keyword>
<evidence type="ECO:0000256" key="7">
    <source>
        <dbReference type="ARBA" id="ARBA00023155"/>
    </source>
</evidence>
<dbReference type="PANTHER" id="PTHR31948:SF140">
    <property type="entry name" value="ZINC-FINGER HOMEODOMAIN PROTEIN 2"/>
    <property type="match status" value="1"/>
</dbReference>
<comment type="subcellular location">
    <subcellularLocation>
        <location evidence="1">Nucleus</location>
    </subcellularLocation>
</comment>
<evidence type="ECO:0000313" key="12">
    <source>
        <dbReference type="EMBL" id="KAK7282870.1"/>
    </source>
</evidence>
<feature type="compositionally biased region" description="Pro residues" evidence="10">
    <location>
        <begin position="159"/>
        <end position="168"/>
    </location>
</feature>
<dbReference type="EMBL" id="JAYWIO010000002">
    <property type="protein sequence ID" value="KAK7282870.1"/>
    <property type="molecule type" value="Genomic_DNA"/>
</dbReference>
<feature type="region of interest" description="Disordered" evidence="10">
    <location>
        <begin position="138"/>
        <end position="229"/>
    </location>
</feature>
<keyword evidence="9" id="KW-0539">Nucleus</keyword>
<evidence type="ECO:0000256" key="2">
    <source>
        <dbReference type="ARBA" id="ARBA00022723"/>
    </source>
</evidence>
<evidence type="ECO:0000256" key="3">
    <source>
        <dbReference type="ARBA" id="ARBA00022771"/>
    </source>
</evidence>
<evidence type="ECO:0000313" key="13">
    <source>
        <dbReference type="Proteomes" id="UP001372338"/>
    </source>
</evidence>
<dbReference type="Gene3D" id="1.10.10.60">
    <property type="entry name" value="Homeodomain-like"/>
    <property type="match status" value="1"/>
</dbReference>
<sequence length="296" mass="31873">MERDMGFAEQVNQVEKKPMGIQEPPPAQVHDSLPNSAAKSVKTSATAEKGEKSSAAAAAAAPPPPRPAGPIIRFHECQKNHATGLGAYTVDGCGEFMAGGPEGTLEATLCAACSCHRNFHRKEVDGVDMGPYLPQLWNQPPPPPQHHHQPQFPPCYHHPAPPPPPPPAAAGYLHHHHHIAAPPVSQHPPLALPVASGGGNSRDEEDISNPASNGGGGAGGGRGGGRTNKKRFRTKFTKEQKEQMLVFAEKVGWKIKKQDDDVVEQFCEENLVKKSVLKVWMHNNKNTLGKRLHTTN</sequence>
<evidence type="ECO:0000256" key="5">
    <source>
        <dbReference type="ARBA" id="ARBA00023015"/>
    </source>
</evidence>
<feature type="compositionally biased region" description="Gly residues" evidence="10">
    <location>
        <begin position="213"/>
        <end position="226"/>
    </location>
</feature>
<protein>
    <recommendedName>
        <fullName evidence="11">ZF-HD dimerization-type domain-containing protein</fullName>
    </recommendedName>
</protein>
<keyword evidence="3" id="KW-0863">Zinc-finger</keyword>
<dbReference type="GO" id="GO:0000976">
    <property type="term" value="F:transcription cis-regulatory region binding"/>
    <property type="evidence" value="ECO:0007669"/>
    <property type="project" value="TreeGrafter"/>
</dbReference>
<evidence type="ECO:0000256" key="9">
    <source>
        <dbReference type="ARBA" id="ARBA00023242"/>
    </source>
</evidence>
<evidence type="ECO:0000256" key="1">
    <source>
        <dbReference type="ARBA" id="ARBA00004123"/>
    </source>
</evidence>
<dbReference type="PANTHER" id="PTHR31948">
    <property type="entry name" value="ZINC-FINGER HOMEODOMAIN PROTEIN 2"/>
    <property type="match status" value="1"/>
</dbReference>
<dbReference type="InterPro" id="IPR006455">
    <property type="entry name" value="Homeodomain_ZF_HD"/>
</dbReference>
<dbReference type="InterPro" id="IPR006456">
    <property type="entry name" value="ZF_HD_homeobox_Cys/His_dimer"/>
</dbReference>
<comment type="caution">
    <text evidence="12">The sequence shown here is derived from an EMBL/GenBank/DDBJ whole genome shotgun (WGS) entry which is preliminary data.</text>
</comment>
<reference evidence="12 13" key="1">
    <citation type="submission" date="2024-01" db="EMBL/GenBank/DDBJ databases">
        <title>The genomes of 5 underutilized Papilionoideae crops provide insights into root nodulation and disease resistanc.</title>
        <authorList>
            <person name="Yuan L."/>
        </authorList>
    </citation>
    <scope>NUCLEOTIDE SEQUENCE [LARGE SCALE GENOMIC DNA]</scope>
    <source>
        <strain evidence="12">ZHUSHIDOU_FW_LH</strain>
        <tissue evidence="12">Leaf</tissue>
    </source>
</reference>
<accession>A0AAN9IMN9</accession>
<keyword evidence="13" id="KW-1185">Reference proteome</keyword>
<dbReference type="GO" id="GO:0050793">
    <property type="term" value="P:regulation of developmental process"/>
    <property type="evidence" value="ECO:0007669"/>
    <property type="project" value="TreeGrafter"/>
</dbReference>
<dbReference type="InterPro" id="IPR009057">
    <property type="entry name" value="Homeodomain-like_sf"/>
</dbReference>
<feature type="region of interest" description="Disordered" evidence="10">
    <location>
        <begin position="1"/>
        <end position="70"/>
    </location>
</feature>
<feature type="domain" description="ZF-HD dimerization-type" evidence="11">
    <location>
        <begin position="74"/>
        <end position="123"/>
    </location>
</feature>
<dbReference type="NCBIfam" id="TIGR01565">
    <property type="entry name" value="homeo_ZF_HD"/>
    <property type="match status" value="1"/>
</dbReference>
<evidence type="ECO:0000259" key="11">
    <source>
        <dbReference type="PROSITE" id="PS51523"/>
    </source>
</evidence>
<dbReference type="SUPFAM" id="SSF46689">
    <property type="entry name" value="Homeodomain-like"/>
    <property type="match status" value="1"/>
</dbReference>
<dbReference type="FunFam" id="1.10.10.60:FF:000257">
    <property type="entry name" value="Zinc-finger homeodomain protein 2"/>
    <property type="match status" value="1"/>
</dbReference>
<keyword evidence="4" id="KW-0862">Zinc</keyword>
<name>A0AAN9IMN9_CROPI</name>
<proteinExistence type="predicted"/>
<dbReference type="NCBIfam" id="TIGR01566">
    <property type="entry name" value="ZF_HD_prot_N"/>
    <property type="match status" value="1"/>
</dbReference>
<dbReference type="GO" id="GO:0008270">
    <property type="term" value="F:zinc ion binding"/>
    <property type="evidence" value="ECO:0007669"/>
    <property type="project" value="UniProtKB-KW"/>
</dbReference>
<keyword evidence="7" id="KW-0371">Homeobox</keyword>
<dbReference type="GO" id="GO:0005634">
    <property type="term" value="C:nucleus"/>
    <property type="evidence" value="ECO:0007669"/>
    <property type="project" value="UniProtKB-SubCell"/>
</dbReference>
<gene>
    <name evidence="12" type="ORF">RIF29_11963</name>
</gene>
<feature type="compositionally biased region" description="Low complexity" evidence="10">
    <location>
        <begin position="36"/>
        <end position="60"/>
    </location>
</feature>
<evidence type="ECO:0000256" key="10">
    <source>
        <dbReference type="SAM" id="MobiDB-lite"/>
    </source>
</evidence>
<keyword evidence="6" id="KW-0238">DNA-binding</keyword>
<dbReference type="GO" id="GO:0003700">
    <property type="term" value="F:DNA-binding transcription factor activity"/>
    <property type="evidence" value="ECO:0007669"/>
    <property type="project" value="TreeGrafter"/>
</dbReference>
<evidence type="ECO:0000256" key="8">
    <source>
        <dbReference type="ARBA" id="ARBA00023163"/>
    </source>
</evidence>
<evidence type="ECO:0000256" key="4">
    <source>
        <dbReference type="ARBA" id="ARBA00022833"/>
    </source>
</evidence>
<keyword evidence="2" id="KW-0479">Metal-binding</keyword>
<dbReference type="PROSITE" id="PS51523">
    <property type="entry name" value="ZF_HD_DIMER"/>
    <property type="match status" value="1"/>
</dbReference>
<keyword evidence="8" id="KW-0804">Transcription</keyword>
<dbReference type="AlphaFoldDB" id="A0AAN9IMN9"/>